<name>A0ABW2G0S3_9ACTN</name>
<dbReference type="EMBL" id="JBHTAJ010000059">
    <property type="protein sequence ID" value="MFC7183094.1"/>
    <property type="molecule type" value="Genomic_DNA"/>
</dbReference>
<reference evidence="3" key="1">
    <citation type="journal article" date="2019" name="Int. J. Syst. Evol. Microbiol.">
        <title>The Global Catalogue of Microorganisms (GCM) 10K type strain sequencing project: providing services to taxonomists for standard genome sequencing and annotation.</title>
        <authorList>
            <consortium name="The Broad Institute Genomics Platform"/>
            <consortium name="The Broad Institute Genome Sequencing Center for Infectious Disease"/>
            <person name="Wu L."/>
            <person name="Ma J."/>
        </authorList>
    </citation>
    <scope>NUCLEOTIDE SEQUENCE [LARGE SCALE GENOMIC DNA]</scope>
    <source>
        <strain evidence="3">CGMCC 1.12859</strain>
    </source>
</reference>
<dbReference type="RefSeq" id="WP_345703991.1">
    <property type="nucleotide sequence ID" value="NZ_BAABKV010000001.1"/>
</dbReference>
<organism evidence="2 3">
    <name type="scientific">Kitasatospora paranensis</name>
    <dbReference type="NCBI Taxonomy" id="258053"/>
    <lineage>
        <taxon>Bacteria</taxon>
        <taxon>Bacillati</taxon>
        <taxon>Actinomycetota</taxon>
        <taxon>Actinomycetes</taxon>
        <taxon>Kitasatosporales</taxon>
        <taxon>Streptomycetaceae</taxon>
        <taxon>Kitasatospora</taxon>
    </lineage>
</organism>
<evidence type="ECO:0000313" key="3">
    <source>
        <dbReference type="Proteomes" id="UP001596435"/>
    </source>
</evidence>
<evidence type="ECO:0000256" key="1">
    <source>
        <dbReference type="SAM" id="MobiDB-lite"/>
    </source>
</evidence>
<accession>A0ABW2G0S3</accession>
<proteinExistence type="predicted"/>
<feature type="compositionally biased region" description="Pro residues" evidence="1">
    <location>
        <begin position="38"/>
        <end position="51"/>
    </location>
</feature>
<gene>
    <name evidence="2" type="ORF">ACFQMG_26440</name>
</gene>
<protein>
    <submittedName>
        <fullName evidence="2">Uncharacterized protein</fullName>
    </submittedName>
</protein>
<feature type="region of interest" description="Disordered" evidence="1">
    <location>
        <begin position="1"/>
        <end position="66"/>
    </location>
</feature>
<dbReference type="Proteomes" id="UP001596435">
    <property type="component" value="Unassembled WGS sequence"/>
</dbReference>
<comment type="caution">
    <text evidence="2">The sequence shown here is derived from an EMBL/GenBank/DDBJ whole genome shotgun (WGS) entry which is preliminary data.</text>
</comment>
<evidence type="ECO:0000313" key="2">
    <source>
        <dbReference type="EMBL" id="MFC7183094.1"/>
    </source>
</evidence>
<keyword evidence="3" id="KW-1185">Reference proteome</keyword>
<sequence>MSGDRRPLGLPEFSTPATDRPAANERRALPPVDRALFLPPPAAEPPSPAPARRPLADGGVVFSSTS</sequence>